<dbReference type="InterPro" id="IPR006076">
    <property type="entry name" value="FAD-dep_OxRdtase"/>
</dbReference>
<dbReference type="SUPFAM" id="SSF51905">
    <property type="entry name" value="FAD/NAD(P)-binding domain"/>
    <property type="match status" value="1"/>
</dbReference>
<gene>
    <name evidence="2" type="ORF">MUN78_16210</name>
</gene>
<dbReference type="PANTHER" id="PTHR13847">
    <property type="entry name" value="SARCOSINE DEHYDROGENASE-RELATED"/>
    <property type="match status" value="1"/>
</dbReference>
<dbReference type="EMBL" id="CP095045">
    <property type="protein sequence ID" value="UOQ57175.1"/>
    <property type="molecule type" value="Genomic_DNA"/>
</dbReference>
<organism evidence="2 3">
    <name type="scientific">Leucobacter allii</name>
    <dbReference type="NCBI Taxonomy" id="2932247"/>
    <lineage>
        <taxon>Bacteria</taxon>
        <taxon>Bacillati</taxon>
        <taxon>Actinomycetota</taxon>
        <taxon>Actinomycetes</taxon>
        <taxon>Micrococcales</taxon>
        <taxon>Microbacteriaceae</taxon>
        <taxon>Leucobacter</taxon>
    </lineage>
</organism>
<feature type="domain" description="FAD dependent oxidoreductase" evidence="1">
    <location>
        <begin position="8"/>
        <end position="370"/>
    </location>
</feature>
<protein>
    <submittedName>
        <fullName evidence="2">FAD-binding oxidoreductase</fullName>
    </submittedName>
</protein>
<proteinExistence type="predicted"/>
<dbReference type="InterPro" id="IPR036188">
    <property type="entry name" value="FAD/NAD-bd_sf"/>
</dbReference>
<accession>A0ABY4FLN6</accession>
<dbReference type="Gene3D" id="3.30.9.10">
    <property type="entry name" value="D-Amino Acid Oxidase, subunit A, domain 2"/>
    <property type="match status" value="1"/>
</dbReference>
<evidence type="ECO:0000313" key="3">
    <source>
        <dbReference type="Proteomes" id="UP000831786"/>
    </source>
</evidence>
<dbReference type="RefSeq" id="WP_244727792.1">
    <property type="nucleotide sequence ID" value="NZ_CP095045.1"/>
</dbReference>
<dbReference type="Proteomes" id="UP000831786">
    <property type="component" value="Chromosome"/>
</dbReference>
<sequence>MDGPLAADYAVVGGGLSGLWTAYFLKTMHPDADVVVLEAERVSAGASGRACGWLSGKPIGVRDQLAKTHGRAAVIRTEEIVRDSLDTITGIFAAAGKDIGAHKGGTLLVARSASETARVRDAVAAAHRWGVPEDRMRMLGAAETRARVAVSRAESGAFSPDMVRVDPARMTVALAEIVRDLGVPIYERSRVAFPRGSAPTANGHPVVAERFAIATEGYTSTLPGRGRLMLPMNSSLIATRPLTDAEWDAVGWSEAEGVSGAAHTYFYSARTPDGRIALGGRGKPYRYGSGFDRDGVVDRATVSSLTRMLRDLFPQIAAEVDYAWCGVIGVSRDWSPFVHRFGPSGSVIMGGYAGQGLTAAHLAGRIAASLLTETDDEYVQLPWVRALPRNWEPEPLRWIGANGLYRVYSVADVLEHRGTSGRTALIAKAADRIAGRSTRPARS</sequence>
<name>A0ABY4FLN6_9MICO</name>
<evidence type="ECO:0000313" key="2">
    <source>
        <dbReference type="EMBL" id="UOQ57175.1"/>
    </source>
</evidence>
<dbReference type="Gene3D" id="3.50.50.60">
    <property type="entry name" value="FAD/NAD(P)-binding domain"/>
    <property type="match status" value="1"/>
</dbReference>
<dbReference type="PANTHER" id="PTHR13847:SF285">
    <property type="entry name" value="FAD DEPENDENT OXIDOREDUCTASE DOMAIN-CONTAINING PROTEIN"/>
    <property type="match status" value="1"/>
</dbReference>
<dbReference type="Pfam" id="PF01266">
    <property type="entry name" value="DAO"/>
    <property type="match status" value="1"/>
</dbReference>
<evidence type="ECO:0000259" key="1">
    <source>
        <dbReference type="Pfam" id="PF01266"/>
    </source>
</evidence>
<reference evidence="2 3" key="1">
    <citation type="submission" date="2022-04" db="EMBL/GenBank/DDBJ databases">
        <title>Leucobacter sp. isolated from rhizosphere of garlic.</title>
        <authorList>
            <person name="Won M."/>
            <person name="Lee C.-M."/>
            <person name="Woen H.-Y."/>
            <person name="Kwon S.-W."/>
        </authorList>
    </citation>
    <scope>NUCLEOTIDE SEQUENCE [LARGE SCALE GENOMIC DNA]</scope>
    <source>
        <strain evidence="2 3">H21R-40</strain>
    </source>
</reference>
<keyword evidence="3" id="KW-1185">Reference proteome</keyword>